<feature type="transmembrane region" description="Helical" evidence="1">
    <location>
        <begin position="81"/>
        <end position="101"/>
    </location>
</feature>
<dbReference type="InterPro" id="IPR012464">
    <property type="entry name" value="DUF1676"/>
</dbReference>
<reference evidence="2 3" key="1">
    <citation type="submission" date="2024-05" db="EMBL/GenBank/DDBJ databases">
        <title>Genetic variation in Jamaican populations of the coffee berry borer (Hypothenemus hampei).</title>
        <authorList>
            <person name="Errbii M."/>
            <person name="Myrie A."/>
        </authorList>
    </citation>
    <scope>NUCLEOTIDE SEQUENCE [LARGE SCALE GENOMIC DNA]</scope>
    <source>
        <strain evidence="2">JA-Hopewell-2020-01-JO</strain>
        <tissue evidence="2">Whole body</tissue>
    </source>
</reference>
<keyword evidence="1" id="KW-1133">Transmembrane helix</keyword>
<evidence type="ECO:0000313" key="2">
    <source>
        <dbReference type="EMBL" id="KAL1494634.1"/>
    </source>
</evidence>
<dbReference type="AlphaFoldDB" id="A0ABD1EIW7"/>
<feature type="transmembrane region" description="Helical" evidence="1">
    <location>
        <begin position="55"/>
        <end position="75"/>
    </location>
</feature>
<proteinExistence type="predicted"/>
<keyword evidence="1" id="KW-0472">Membrane</keyword>
<comment type="caution">
    <text evidence="2">The sequence shown here is derived from an EMBL/GenBank/DDBJ whole genome shotgun (WGS) entry which is preliminary data.</text>
</comment>
<dbReference type="EMBL" id="JBDJPC010000007">
    <property type="protein sequence ID" value="KAL1494634.1"/>
    <property type="molecule type" value="Genomic_DNA"/>
</dbReference>
<sequence length="154" mass="17199">MKGKSIVTLLLLLVILLPLINAFLLSLIHNKENPPINSELVEESRKKKKKKQNNYILGIVAGAILCKMILLPLAFKAMAVMSSVSVLLSAMGLIISSIVGYTKLATQTEEEPFVKLVHVNDIWAKKDAGNYDYLQLDKEEQPTIPIEKIQYTVH</sequence>
<keyword evidence="1" id="KW-0812">Transmembrane</keyword>
<keyword evidence="3" id="KW-1185">Reference proteome</keyword>
<evidence type="ECO:0000256" key="1">
    <source>
        <dbReference type="SAM" id="Phobius"/>
    </source>
</evidence>
<feature type="transmembrane region" description="Helical" evidence="1">
    <location>
        <begin position="6"/>
        <end position="28"/>
    </location>
</feature>
<gene>
    <name evidence="2" type="ORF">ABEB36_010203</name>
</gene>
<name>A0ABD1EIW7_HYPHA</name>
<evidence type="ECO:0000313" key="3">
    <source>
        <dbReference type="Proteomes" id="UP001566132"/>
    </source>
</evidence>
<organism evidence="2 3">
    <name type="scientific">Hypothenemus hampei</name>
    <name type="common">Coffee berry borer</name>
    <dbReference type="NCBI Taxonomy" id="57062"/>
    <lineage>
        <taxon>Eukaryota</taxon>
        <taxon>Metazoa</taxon>
        <taxon>Ecdysozoa</taxon>
        <taxon>Arthropoda</taxon>
        <taxon>Hexapoda</taxon>
        <taxon>Insecta</taxon>
        <taxon>Pterygota</taxon>
        <taxon>Neoptera</taxon>
        <taxon>Endopterygota</taxon>
        <taxon>Coleoptera</taxon>
        <taxon>Polyphaga</taxon>
        <taxon>Cucujiformia</taxon>
        <taxon>Curculionidae</taxon>
        <taxon>Scolytinae</taxon>
        <taxon>Hypothenemus</taxon>
    </lineage>
</organism>
<dbReference type="Proteomes" id="UP001566132">
    <property type="component" value="Unassembled WGS sequence"/>
</dbReference>
<protein>
    <submittedName>
        <fullName evidence="2">Uncharacterized protein</fullName>
    </submittedName>
</protein>
<dbReference type="Pfam" id="PF07898">
    <property type="entry name" value="DUF1676"/>
    <property type="match status" value="1"/>
</dbReference>
<accession>A0ABD1EIW7</accession>